<evidence type="ECO:0000313" key="2">
    <source>
        <dbReference type="Proteomes" id="UP000095280"/>
    </source>
</evidence>
<name>A0A1I8FET8_9PLAT</name>
<proteinExistence type="predicted"/>
<accession>A0A1I8FET8</accession>
<organism evidence="2 3">
    <name type="scientific">Macrostomum lignano</name>
    <dbReference type="NCBI Taxonomy" id="282301"/>
    <lineage>
        <taxon>Eukaryota</taxon>
        <taxon>Metazoa</taxon>
        <taxon>Spiralia</taxon>
        <taxon>Lophotrochozoa</taxon>
        <taxon>Platyhelminthes</taxon>
        <taxon>Rhabditophora</taxon>
        <taxon>Macrostomorpha</taxon>
        <taxon>Macrostomida</taxon>
        <taxon>Macrostomidae</taxon>
        <taxon>Macrostomum</taxon>
    </lineage>
</organism>
<protein>
    <submittedName>
        <fullName evidence="3">COesterase domain-containing protein</fullName>
    </submittedName>
</protein>
<dbReference type="AlphaFoldDB" id="A0A1I8FET8"/>
<evidence type="ECO:0000313" key="3">
    <source>
        <dbReference type="WBParaSite" id="maker-unitig_32106-snap-gene-0.1-mRNA-1"/>
    </source>
</evidence>
<dbReference type="WBParaSite" id="maker-unitig_32106-snap-gene-0.1-mRNA-1">
    <property type="protein sequence ID" value="maker-unitig_32106-snap-gene-0.1-mRNA-1"/>
    <property type="gene ID" value="maker-unitig_32106-snap-gene-0.1"/>
</dbReference>
<dbReference type="Proteomes" id="UP000095280">
    <property type="component" value="Unplaced"/>
</dbReference>
<feature type="region of interest" description="Disordered" evidence="1">
    <location>
        <begin position="189"/>
        <end position="220"/>
    </location>
</feature>
<sequence>TRSCCRFLTGQSGASGLPGTGHSGQCLHSPPINRTECARMAPRSRRCLATVRPVGDVRPPGGGVNLPELVKRHQARPGFPQAVHPVCAAAPAQQQADSLVGGLRLRPKPHRAHSPRPAAARTVDLSACAGSLTTLRLADRRGFCRPGIAACTGYRPPPGRPRRASGLVSALSTSWTPDLIRTLGRLSDQRRRVPAAVRRSDPPDRPGRPDGRGGSRLADRLGVADSSIRRSDALSEAIDAGAGANLTVGLSARPGIHMATSRILS</sequence>
<reference evidence="3" key="1">
    <citation type="submission" date="2016-11" db="UniProtKB">
        <authorList>
            <consortium name="WormBaseParasite"/>
        </authorList>
    </citation>
    <scope>IDENTIFICATION</scope>
</reference>
<evidence type="ECO:0000256" key="1">
    <source>
        <dbReference type="SAM" id="MobiDB-lite"/>
    </source>
</evidence>
<keyword evidence="2" id="KW-1185">Reference proteome</keyword>
<feature type="compositionally biased region" description="Basic and acidic residues" evidence="1">
    <location>
        <begin position="198"/>
        <end position="219"/>
    </location>
</feature>